<name>A0A558B4U8_9PSEU</name>
<dbReference type="AlphaFoldDB" id="A0A558B4U8"/>
<comment type="caution">
    <text evidence="1">The sequence shown here is derived from an EMBL/GenBank/DDBJ whole genome shotgun (WGS) entry which is preliminary data.</text>
</comment>
<dbReference type="Proteomes" id="UP000320011">
    <property type="component" value="Unassembled WGS sequence"/>
</dbReference>
<sequence length="103" mass="11221">MTQPGGTDGYARRLYEAEVYAKASAERAGKNAWVDRVEEPADIAGKYSVVSGELYEQKVTAEGGGYRDGLAPSDLYYHALPHETLILMVHDGVSPEDVDEQGM</sequence>
<reference evidence="1 2" key="1">
    <citation type="submission" date="2019-07" db="EMBL/GenBank/DDBJ databases">
        <authorList>
            <person name="Duangmal K."/>
            <person name="Teo W.F.A."/>
        </authorList>
    </citation>
    <scope>NUCLEOTIDE SEQUENCE [LARGE SCALE GENOMIC DNA]</scope>
    <source>
        <strain evidence="1 2">TBRC 6029</strain>
    </source>
</reference>
<dbReference type="EMBL" id="VJWX01000388">
    <property type="protein sequence ID" value="TVT31544.1"/>
    <property type="molecule type" value="Genomic_DNA"/>
</dbReference>
<proteinExistence type="predicted"/>
<accession>A0A558B4U8</accession>
<feature type="non-terminal residue" evidence="1">
    <location>
        <position position="103"/>
    </location>
</feature>
<reference evidence="1 2" key="2">
    <citation type="submission" date="2019-08" db="EMBL/GenBank/DDBJ databases">
        <title>Amycolatopsis acidicola sp. nov., isolated from peat swamp forest soil.</title>
        <authorList>
            <person name="Srisuk N."/>
        </authorList>
    </citation>
    <scope>NUCLEOTIDE SEQUENCE [LARGE SCALE GENOMIC DNA]</scope>
    <source>
        <strain evidence="1 2">TBRC 6029</strain>
    </source>
</reference>
<gene>
    <name evidence="1" type="ORF">FNH05_28255</name>
</gene>
<protein>
    <submittedName>
        <fullName evidence="1">Uncharacterized protein</fullName>
    </submittedName>
</protein>
<organism evidence="1 2">
    <name type="scientific">Amycolatopsis rhizosphaerae</name>
    <dbReference type="NCBI Taxonomy" id="2053003"/>
    <lineage>
        <taxon>Bacteria</taxon>
        <taxon>Bacillati</taxon>
        <taxon>Actinomycetota</taxon>
        <taxon>Actinomycetes</taxon>
        <taxon>Pseudonocardiales</taxon>
        <taxon>Pseudonocardiaceae</taxon>
        <taxon>Amycolatopsis</taxon>
    </lineage>
</organism>
<keyword evidence="2" id="KW-1185">Reference proteome</keyword>
<evidence type="ECO:0000313" key="2">
    <source>
        <dbReference type="Proteomes" id="UP000320011"/>
    </source>
</evidence>
<evidence type="ECO:0000313" key="1">
    <source>
        <dbReference type="EMBL" id="TVT31544.1"/>
    </source>
</evidence>